<accession>A0A2T3KWD3</accession>
<name>A0A2T3KWD3_PHOLD</name>
<protein>
    <recommendedName>
        <fullName evidence="4">Lipoprotein</fullName>
    </recommendedName>
</protein>
<dbReference type="Proteomes" id="UP000240530">
    <property type="component" value="Unassembled WGS sequence"/>
</dbReference>
<proteinExistence type="predicted"/>
<comment type="caution">
    <text evidence="2">The sequence shown here is derived from an EMBL/GenBank/DDBJ whole genome shotgun (WGS) entry which is preliminary data.</text>
</comment>
<dbReference type="EMBL" id="PYNS01000005">
    <property type="protein sequence ID" value="PSV11718.1"/>
    <property type="molecule type" value="Genomic_DNA"/>
</dbReference>
<evidence type="ECO:0000256" key="1">
    <source>
        <dbReference type="SAM" id="SignalP"/>
    </source>
</evidence>
<evidence type="ECO:0000313" key="3">
    <source>
        <dbReference type="Proteomes" id="UP000240530"/>
    </source>
</evidence>
<organism evidence="2 3">
    <name type="scientific">Photobacterium leiognathi subsp. mandapamensis</name>
    <name type="common">Photobacterium mandapamensis</name>
    <dbReference type="NCBI Taxonomy" id="48408"/>
    <lineage>
        <taxon>Bacteria</taxon>
        <taxon>Pseudomonadati</taxon>
        <taxon>Pseudomonadota</taxon>
        <taxon>Gammaproteobacteria</taxon>
        <taxon>Vibrionales</taxon>
        <taxon>Vibrionaceae</taxon>
        <taxon>Photobacterium</taxon>
    </lineage>
</organism>
<dbReference type="RefSeq" id="WP_107184653.1">
    <property type="nucleotide sequence ID" value="NZ_CP186020.1"/>
</dbReference>
<gene>
    <name evidence="2" type="ORF">C0W93_07460</name>
</gene>
<sequence length="117" mass="13504">MKIILYLLLTLFSCSNHAIDLINNNAVMNKDITIYRTLSCYTLLNLNNIYAGICDNEKAYSNIISPEKYINKVDNNQDKHSNIKIQFTEGKHFYVKPYINQKTYGIQLSVPLKSLSH</sequence>
<evidence type="ECO:0000313" key="2">
    <source>
        <dbReference type="EMBL" id="PSV11718.1"/>
    </source>
</evidence>
<feature type="chain" id="PRO_5015778269" description="Lipoprotein" evidence="1">
    <location>
        <begin position="19"/>
        <end position="117"/>
    </location>
</feature>
<dbReference type="AlphaFoldDB" id="A0A2T3KWD3"/>
<feature type="signal peptide" evidence="1">
    <location>
        <begin position="1"/>
        <end position="18"/>
    </location>
</feature>
<evidence type="ECO:0008006" key="4">
    <source>
        <dbReference type="Google" id="ProtNLM"/>
    </source>
</evidence>
<reference evidence="2 3" key="1">
    <citation type="submission" date="2018-03" db="EMBL/GenBank/DDBJ databases">
        <title>Whole genome sequencing of Histamine producing bacteria.</title>
        <authorList>
            <person name="Butler K."/>
        </authorList>
    </citation>
    <scope>NUCLEOTIDE SEQUENCE [LARGE SCALE GENOMIC DNA]</scope>
    <source>
        <strain evidence="2 3">Res.4.1</strain>
    </source>
</reference>
<keyword evidence="1" id="KW-0732">Signal</keyword>